<proteinExistence type="predicted"/>
<name>A0A0D3HU19_9ORYZ</name>
<reference evidence="2" key="2">
    <citation type="submission" date="2015-03" db="UniProtKB">
        <authorList>
            <consortium name="EnsemblPlants"/>
        </authorList>
    </citation>
    <scope>IDENTIFICATION</scope>
</reference>
<dbReference type="STRING" id="65489.A0A0D3HU19"/>
<accession>A0A0D3HU19</accession>
<dbReference type="EnsemblPlants" id="OBART12G10700.1">
    <property type="protein sequence ID" value="OBART12G10700.1"/>
    <property type="gene ID" value="OBART12G10700"/>
</dbReference>
<dbReference type="EnsemblPlants" id="OBART12G10710.1">
    <property type="protein sequence ID" value="OBART12G10710.1"/>
    <property type="gene ID" value="OBART12G10710"/>
</dbReference>
<reference evidence="2" key="1">
    <citation type="journal article" date="2009" name="Rice">
        <title>De Novo Next Generation Sequencing of Plant Genomes.</title>
        <authorList>
            <person name="Rounsley S."/>
            <person name="Marri P.R."/>
            <person name="Yu Y."/>
            <person name="He R."/>
            <person name="Sisneros N."/>
            <person name="Goicoechea J.L."/>
            <person name="Lee S.J."/>
            <person name="Angelova A."/>
            <person name="Kudrna D."/>
            <person name="Luo M."/>
            <person name="Affourtit J."/>
            <person name="Desany B."/>
            <person name="Knight J."/>
            <person name="Niazi F."/>
            <person name="Egholm M."/>
            <person name="Wing R.A."/>
        </authorList>
    </citation>
    <scope>NUCLEOTIDE SEQUENCE [LARGE SCALE GENOMIC DNA]</scope>
    <source>
        <strain evidence="2">IRGC 105608</strain>
    </source>
</reference>
<evidence type="ECO:0000313" key="3">
    <source>
        <dbReference type="Proteomes" id="UP000026960"/>
    </source>
</evidence>
<protein>
    <submittedName>
        <fullName evidence="2">Uncharacterized protein</fullName>
    </submittedName>
</protein>
<sequence length="133" mass="15327">MRARARYALLSVDEKEARNKKAREKRQQKKEESQGGNQYGATVNGPHEDMSNLTTAELNRKLVQEWYASLTPEQKDDRNKKAREKRKCKVEAEVLNMIANNNVRGNYPTNQIVFSSIPCHIEIVYSSGLIRFT</sequence>
<dbReference type="AlphaFoldDB" id="A0A0D3HU19"/>
<dbReference type="Gramene" id="OBART12G10710.1">
    <property type="protein sequence ID" value="OBART12G10710.1"/>
    <property type="gene ID" value="OBART12G10710"/>
</dbReference>
<keyword evidence="3" id="KW-1185">Reference proteome</keyword>
<evidence type="ECO:0000313" key="2">
    <source>
        <dbReference type="EnsemblPlants" id="OBART12G10710.1"/>
    </source>
</evidence>
<dbReference type="PaxDb" id="65489-OBART12G10700.1"/>
<evidence type="ECO:0000256" key="1">
    <source>
        <dbReference type="SAM" id="MobiDB-lite"/>
    </source>
</evidence>
<dbReference type="Gramene" id="OBART12G10700.1">
    <property type="protein sequence ID" value="OBART12G10700.1"/>
    <property type="gene ID" value="OBART12G10700"/>
</dbReference>
<organism evidence="2">
    <name type="scientific">Oryza barthii</name>
    <dbReference type="NCBI Taxonomy" id="65489"/>
    <lineage>
        <taxon>Eukaryota</taxon>
        <taxon>Viridiplantae</taxon>
        <taxon>Streptophyta</taxon>
        <taxon>Embryophyta</taxon>
        <taxon>Tracheophyta</taxon>
        <taxon>Spermatophyta</taxon>
        <taxon>Magnoliopsida</taxon>
        <taxon>Liliopsida</taxon>
        <taxon>Poales</taxon>
        <taxon>Poaceae</taxon>
        <taxon>BOP clade</taxon>
        <taxon>Oryzoideae</taxon>
        <taxon>Oryzeae</taxon>
        <taxon>Oryzinae</taxon>
        <taxon>Oryza</taxon>
    </lineage>
</organism>
<dbReference type="HOGENOM" id="CLU_1909862_0_0_1"/>
<feature type="region of interest" description="Disordered" evidence="1">
    <location>
        <begin position="1"/>
        <end position="50"/>
    </location>
</feature>
<dbReference type="Proteomes" id="UP000026960">
    <property type="component" value="Chromosome 12"/>
</dbReference>